<feature type="non-terminal residue" evidence="2">
    <location>
        <position position="1"/>
    </location>
</feature>
<feature type="domain" description="SAM" evidence="1">
    <location>
        <begin position="19"/>
        <end position="83"/>
    </location>
</feature>
<dbReference type="PANTHER" id="PTHR12301:SF8">
    <property type="entry name" value="STERILE ALPHA MOTIF DOMAIN-CONTAINING PROTEIN 5"/>
    <property type="match status" value="1"/>
</dbReference>
<dbReference type="PROSITE" id="PS50105">
    <property type="entry name" value="SAM_DOMAIN"/>
    <property type="match status" value="1"/>
</dbReference>
<dbReference type="CDD" id="cd09527">
    <property type="entry name" value="SAM_Samd5"/>
    <property type="match status" value="1"/>
</dbReference>
<evidence type="ECO:0000259" key="1">
    <source>
        <dbReference type="PROSITE" id="PS50105"/>
    </source>
</evidence>
<dbReference type="SUPFAM" id="SSF47769">
    <property type="entry name" value="SAM/Pointed domain"/>
    <property type="match status" value="1"/>
</dbReference>
<reference evidence="2" key="1">
    <citation type="submission" date="2005-06" db="EMBL/GenBank/DDBJ databases">
        <authorList>
            <person name="Stapleton M."/>
            <person name="Carlson J."/>
            <person name="Chavez C."/>
            <person name="Frise E."/>
            <person name="George R."/>
            <person name="Pacleb J."/>
            <person name="Park S."/>
            <person name="Wan K."/>
            <person name="Yu C."/>
            <person name="Celniker S."/>
        </authorList>
    </citation>
    <scope>NUCLEOTIDE SEQUENCE</scope>
</reference>
<dbReference type="PANTHER" id="PTHR12301">
    <property type="entry name" value="SAM-DOMAIN, SH3 AND NUCLEAR LOCALIZATION SIGNALS PROTEIN RELATED"/>
    <property type="match status" value="1"/>
</dbReference>
<dbReference type="ExpressionAtlas" id="Q4QPU2">
    <property type="expression patterns" value="baseline and differential"/>
</dbReference>
<evidence type="ECO:0000313" key="2">
    <source>
        <dbReference type="EMBL" id="AAY85074.1"/>
    </source>
</evidence>
<dbReference type="OrthoDB" id="7862313at2759"/>
<dbReference type="EMBL" id="BT023674">
    <property type="protein sequence ID" value="AAY85074.1"/>
    <property type="molecule type" value="mRNA"/>
</dbReference>
<dbReference type="Bgee" id="FBgn0039002">
    <property type="expression patterns" value="Expressed in early-mid elongation-stage spermatid (Drosophila) in testis and 18 other cell types or tissues"/>
</dbReference>
<dbReference type="AlphaFoldDB" id="Q4QPU2"/>
<protein>
    <submittedName>
        <fullName evidence="2">IP04461p</fullName>
    </submittedName>
</protein>
<dbReference type="Gene3D" id="1.10.150.50">
    <property type="entry name" value="Transcription Factor, Ets-1"/>
    <property type="match status" value="1"/>
</dbReference>
<dbReference type="VEuPathDB" id="VectorBase:FBgn0039002"/>
<proteinExistence type="evidence at transcript level"/>
<name>Q4QPU2_DROME</name>
<dbReference type="Pfam" id="PF00536">
    <property type="entry name" value="SAM_1"/>
    <property type="match status" value="1"/>
</dbReference>
<accession>Q4QPU2</accession>
<organism evidence="2">
    <name type="scientific">Drosophila melanogaster</name>
    <name type="common">Fruit fly</name>
    <dbReference type="NCBI Taxonomy" id="7227"/>
    <lineage>
        <taxon>Eukaryota</taxon>
        <taxon>Metazoa</taxon>
        <taxon>Ecdysozoa</taxon>
        <taxon>Arthropoda</taxon>
        <taxon>Hexapoda</taxon>
        <taxon>Insecta</taxon>
        <taxon>Pterygota</taxon>
        <taxon>Neoptera</taxon>
        <taxon>Endopterygota</taxon>
        <taxon>Diptera</taxon>
        <taxon>Brachycera</taxon>
        <taxon>Muscomorpha</taxon>
        <taxon>Ephydroidea</taxon>
        <taxon>Drosophilidae</taxon>
        <taxon>Drosophila</taxon>
        <taxon>Sophophora</taxon>
    </lineage>
</organism>
<sequence length="160" mass="18674">CCLKCSIWRFRDYNRRTRMCGRAVRDWLVLLTMEKYIGKFLERGYDSIERCKLIIVSDLIMLGVDNPAHRKLLLEGVRFLVNAPEQFICKEPCELHEEIELKLDPDVELFASLKCLENVDFLETPVPYSLTSPQKTLTTRDSCKWNVKGVDQLPSDNIFN</sequence>
<dbReference type="InterPro" id="IPR051725">
    <property type="entry name" value="SAM-SH3_domain_protein"/>
</dbReference>
<dbReference type="HOGENOM" id="CLU_1817778_0_0_1"/>
<dbReference type="InterPro" id="IPR001660">
    <property type="entry name" value="SAM"/>
</dbReference>
<dbReference type="InterPro" id="IPR013761">
    <property type="entry name" value="SAM/pointed_sf"/>
</dbReference>